<keyword evidence="5" id="KW-1185">Reference proteome</keyword>
<dbReference type="InterPro" id="IPR031350">
    <property type="entry name" value="Goodbye_dom"/>
</dbReference>
<evidence type="ECO:0000313" key="5">
    <source>
        <dbReference type="Proteomes" id="UP000298327"/>
    </source>
</evidence>
<dbReference type="InterPro" id="IPR056884">
    <property type="entry name" value="NPHP3-like_N"/>
</dbReference>
<dbReference type="Pfam" id="PF17109">
    <property type="entry name" value="Goodbye"/>
    <property type="match status" value="1"/>
</dbReference>
<evidence type="ECO:0000259" key="2">
    <source>
        <dbReference type="Pfam" id="PF17109"/>
    </source>
</evidence>
<evidence type="ECO:0000259" key="3">
    <source>
        <dbReference type="Pfam" id="PF24883"/>
    </source>
</evidence>
<evidence type="ECO:0000313" key="4">
    <source>
        <dbReference type="EMBL" id="TFY65174.1"/>
    </source>
</evidence>
<reference evidence="4 5" key="1">
    <citation type="submission" date="2019-02" db="EMBL/GenBank/DDBJ databases">
        <title>Genome sequencing of the rare red list fungi Dentipellis fragilis.</title>
        <authorList>
            <person name="Buettner E."/>
            <person name="Kellner H."/>
        </authorList>
    </citation>
    <scope>NUCLEOTIDE SEQUENCE [LARGE SCALE GENOMIC DNA]</scope>
    <source>
        <strain evidence="4 5">DSM 105465</strain>
    </source>
</reference>
<dbReference type="EMBL" id="SEOQ01000346">
    <property type="protein sequence ID" value="TFY65174.1"/>
    <property type="molecule type" value="Genomic_DNA"/>
</dbReference>
<dbReference type="Gene3D" id="3.40.50.300">
    <property type="entry name" value="P-loop containing nucleotide triphosphate hydrolases"/>
    <property type="match status" value="1"/>
</dbReference>
<dbReference type="SUPFAM" id="SSF52540">
    <property type="entry name" value="P-loop containing nucleoside triphosphate hydrolases"/>
    <property type="match status" value="1"/>
</dbReference>
<dbReference type="STRING" id="205917.A0A4Y9YRV7"/>
<feature type="domain" description="Nephrocystin 3-like N-terminal" evidence="3">
    <location>
        <begin position="438"/>
        <end position="525"/>
    </location>
</feature>
<dbReference type="PANTHER" id="PTHR10039:SF16">
    <property type="entry name" value="GPI INOSITOL-DEACYLASE"/>
    <property type="match status" value="1"/>
</dbReference>
<dbReference type="Pfam" id="PF24883">
    <property type="entry name" value="NPHP3_N"/>
    <property type="match status" value="1"/>
</dbReference>
<keyword evidence="1" id="KW-0677">Repeat</keyword>
<protein>
    <submittedName>
        <fullName evidence="4">Uncharacterized protein</fullName>
    </submittedName>
</protein>
<dbReference type="OrthoDB" id="448455at2759"/>
<gene>
    <name evidence="4" type="ORF">EVG20_g5695</name>
</gene>
<name>A0A4Y9YRV7_9AGAM</name>
<feature type="domain" description="Fungal STAND N-terminal Goodbye" evidence="2">
    <location>
        <begin position="169"/>
        <end position="293"/>
    </location>
</feature>
<accession>A0A4Y9YRV7</accession>
<dbReference type="InterPro" id="IPR027417">
    <property type="entry name" value="P-loop_NTPase"/>
</dbReference>
<sequence>MQHANASLQRQFLRLGRDRHARLFTMYMRRLDAPIRSLLSQVRACTAVTYATRSSLVSRPLRLGLVDGELWDNGVPIRRQPESTDAGRQYSEFVGVWPDGEKAREGVAPIGQPQPDARDAHASLEASVFLPALTTPPSHHRHRTIYQPSHTIEQFKRFQMADDSLSEIWKAAIKQYEEETKNNLKAISESPDFVNISSADELLKAIDDKQKDFKQYRERGERIKGALKPILDIAGALAGAAGEGVAVVFPPGKAVFVVVKLLVDATRDVKSRYDAIIDIFEQMESFLRRCCIYVKPNINISDVLQKQIVRILAHLLFIMGKVTKYIRNGYRGQIRHLVSGVFKKNTMQEALTKLDHLTKEEGLTVLAATLDGVRHMGEDVRNVNEGVMHVSDGVNGIERRLDSVQEDAELCRCRSWLSAPDPWINHNAAQEKLSEQSTGKWIFDDHGFVEWLGKPNSSMWLYGMPGGGKSVLCSTIIKMLQDYIKAKASFAVAFFYFDFKDTMKQNFDGLLRSLLRQLSSQSLGASAVLKKLLLLEIS</sequence>
<dbReference type="AlphaFoldDB" id="A0A4Y9YRV7"/>
<evidence type="ECO:0000256" key="1">
    <source>
        <dbReference type="ARBA" id="ARBA00022737"/>
    </source>
</evidence>
<dbReference type="Proteomes" id="UP000298327">
    <property type="component" value="Unassembled WGS sequence"/>
</dbReference>
<dbReference type="PANTHER" id="PTHR10039">
    <property type="entry name" value="AMELOGENIN"/>
    <property type="match status" value="1"/>
</dbReference>
<comment type="caution">
    <text evidence="4">The sequence shown here is derived from an EMBL/GenBank/DDBJ whole genome shotgun (WGS) entry which is preliminary data.</text>
</comment>
<proteinExistence type="predicted"/>
<organism evidence="4 5">
    <name type="scientific">Dentipellis fragilis</name>
    <dbReference type="NCBI Taxonomy" id="205917"/>
    <lineage>
        <taxon>Eukaryota</taxon>
        <taxon>Fungi</taxon>
        <taxon>Dikarya</taxon>
        <taxon>Basidiomycota</taxon>
        <taxon>Agaricomycotina</taxon>
        <taxon>Agaricomycetes</taxon>
        <taxon>Russulales</taxon>
        <taxon>Hericiaceae</taxon>
        <taxon>Dentipellis</taxon>
    </lineage>
</organism>